<dbReference type="EMBL" id="CADEPI010000004">
    <property type="protein sequence ID" value="CAB3360702.1"/>
    <property type="molecule type" value="Genomic_DNA"/>
</dbReference>
<feature type="domain" description="Integrator complex subunit 6-like beta-barrel" evidence="4">
    <location>
        <begin position="271"/>
        <end position="413"/>
    </location>
</feature>
<dbReference type="PANTHER" id="PTHR12957:SF2">
    <property type="entry name" value="INTEGRATOR COMPLEX SUBUNIT 6"/>
    <property type="match status" value="1"/>
</dbReference>
<evidence type="ECO:0008006" key="7">
    <source>
        <dbReference type="Google" id="ProtNLM"/>
    </source>
</evidence>
<evidence type="ECO:0000259" key="3">
    <source>
        <dbReference type="Pfam" id="PF15300"/>
    </source>
</evidence>
<dbReference type="FunFam" id="3.40.50.410:FF:000010">
    <property type="entry name" value="Integrator complex subunit 6 like"/>
    <property type="match status" value="1"/>
</dbReference>
<reference evidence="5 6" key="1">
    <citation type="submission" date="2020-04" db="EMBL/GenBank/DDBJ databases">
        <authorList>
            <person name="Alioto T."/>
            <person name="Alioto T."/>
            <person name="Gomez Garrido J."/>
        </authorList>
    </citation>
    <scope>NUCLEOTIDE SEQUENCE [LARGE SCALE GENOMIC DNA]</scope>
</reference>
<dbReference type="GO" id="GO:0032039">
    <property type="term" value="C:integrator complex"/>
    <property type="evidence" value="ECO:0007669"/>
    <property type="project" value="TreeGrafter"/>
</dbReference>
<dbReference type="InterPro" id="IPR036465">
    <property type="entry name" value="vWFA_dom_sf"/>
</dbReference>
<dbReference type="AlphaFoldDB" id="A0A8S1BMU7"/>
<dbReference type="InterPro" id="IPR029307">
    <property type="entry name" value="INT_SG_DDX_CT_C"/>
</dbReference>
<evidence type="ECO:0000313" key="5">
    <source>
        <dbReference type="EMBL" id="CAB3360702.1"/>
    </source>
</evidence>
<keyword evidence="6" id="KW-1185">Reference proteome</keyword>
<dbReference type="InterPro" id="IPR057413">
    <property type="entry name" value="Beta-barrel_INTS6"/>
</dbReference>
<dbReference type="GO" id="GO:0034472">
    <property type="term" value="P:snRNA 3'-end processing"/>
    <property type="evidence" value="ECO:0007669"/>
    <property type="project" value="TreeGrafter"/>
</dbReference>
<name>A0A8S1BMU7_9INSE</name>
<dbReference type="Pfam" id="PF25462">
    <property type="entry name" value="Beta-barrel_INTS6"/>
    <property type="match status" value="1"/>
</dbReference>
<feature type="domain" description="INTS6/SAGE1/DDX26B/CT45 C-terminal" evidence="3">
    <location>
        <begin position="820"/>
        <end position="883"/>
    </location>
</feature>
<dbReference type="Pfam" id="PF15300">
    <property type="entry name" value="INT_SG_DDX_CT_C"/>
    <property type="match status" value="1"/>
</dbReference>
<evidence type="ECO:0000313" key="6">
    <source>
        <dbReference type="Proteomes" id="UP000494165"/>
    </source>
</evidence>
<evidence type="ECO:0000256" key="1">
    <source>
        <dbReference type="SAM" id="MobiDB-lite"/>
    </source>
</evidence>
<accession>A0A8S1BMU7</accession>
<dbReference type="Gene3D" id="3.40.50.410">
    <property type="entry name" value="von Willebrand factor, type A domain"/>
    <property type="match status" value="1"/>
</dbReference>
<proteinExistence type="predicted"/>
<feature type="domain" description="VWFA" evidence="2">
    <location>
        <begin position="9"/>
        <end position="120"/>
    </location>
</feature>
<dbReference type="PANTHER" id="PTHR12957">
    <property type="entry name" value="DEAD/H BOX POLYPEPTIDE 26/DICE1-RELATED"/>
    <property type="match status" value="1"/>
</dbReference>
<sequence>MNQRAFNGGRPTLIDVAKSAVETFVKFRSRNNESRGDRYMLLTFDDPPHNIKAGWKESLQVFMNELRNLQATSMTTIGQTLGQVFDMLNISRMQTGIDTYGIGRCPWYLEPSFIVVITDGGKLSTIHNVQGEFNVPINNLIKGIELTREPFRWDHRMYALVLRMSGTPPVESRDPNVTIVPSDSSIIDTMCEVTGGRSYCITTQKILNQVLENLVLKVTNGVVIHFEKFGVDPLPVSTTDLMEGDEDLELVPPFNSSRPQTPTGGGNGVNNQNTAWYSCRKLIYVGRSSPNNKGYTQGYWPIPESFWPDPNFTSLPVRSAQPNVKFVCTNHDPMVVDNFPFDKYELEPSPLTQHILSRKQPNYCWQVFVPNSSKNSELGHPFGYLKASSNLLQVNLFIMPYNYPVCLNLIEEFYKVHHQKPTQEWKNMFQNYIRSVPFYYIQPLKRAFQKLNIVNLIPEEPTYQHCITNYLKSIKTSAKTEHDRLIMAVAKAKQMMLPPDSIKVQLRSALRREIVTHPLLQDKFSHLREQMVDFNNFVICTRAVRVGRCLSYRNPFDVPRKSLLDQLVRMRSNFSKPLNSSYSLLHDDDEAHSMPVSQMGNYQDYLKRSPPNLRELESAPVRQHIFGNPFKLDKRVMVDEADMEQTKSEGGGSSRKRPAPDSSPAMTPRIGRVRKPGPLPRDYVFRRPCTPYPSPACSPRPLYPSPLMLGSSPFPPVSPAPPSPLLEPEMPMQLVNGTADHERARSPSPELIFLPEPPLPSPPPSIHLAAPPIAPVASTNHVGVVPSVTNHLGHAALRAEPRVASVAPVQAKASPEDIKEHNQKLSKKIFNEIKRPGKVNMRNLIDLMMSAKGDQTVRRKLYADVVVEAKRYKKTKLVLELEKWSPKEVNGQAAS</sequence>
<organism evidence="5 6">
    <name type="scientific">Cloeon dipterum</name>
    <dbReference type="NCBI Taxonomy" id="197152"/>
    <lineage>
        <taxon>Eukaryota</taxon>
        <taxon>Metazoa</taxon>
        <taxon>Ecdysozoa</taxon>
        <taxon>Arthropoda</taxon>
        <taxon>Hexapoda</taxon>
        <taxon>Insecta</taxon>
        <taxon>Pterygota</taxon>
        <taxon>Palaeoptera</taxon>
        <taxon>Ephemeroptera</taxon>
        <taxon>Pisciforma</taxon>
        <taxon>Baetidae</taxon>
        <taxon>Cloeon</taxon>
    </lineage>
</organism>
<comment type="caution">
    <text evidence="5">The sequence shown here is derived from an EMBL/GenBank/DDBJ whole genome shotgun (WGS) entry which is preliminary data.</text>
</comment>
<evidence type="ECO:0000259" key="2">
    <source>
        <dbReference type="Pfam" id="PF13519"/>
    </source>
</evidence>
<dbReference type="InterPro" id="IPR051113">
    <property type="entry name" value="Integrator_subunit6"/>
</dbReference>
<gene>
    <name evidence="5" type="ORF">CLODIP_2_CD03302</name>
</gene>
<dbReference type="Pfam" id="PF13519">
    <property type="entry name" value="VWA_2"/>
    <property type="match status" value="1"/>
</dbReference>
<dbReference type="OrthoDB" id="9449012at2759"/>
<dbReference type="InterPro" id="IPR002035">
    <property type="entry name" value="VWF_A"/>
</dbReference>
<feature type="region of interest" description="Disordered" evidence="1">
    <location>
        <begin position="642"/>
        <end position="686"/>
    </location>
</feature>
<protein>
    <recommendedName>
        <fullName evidence="7">VWFA domain-containing protein</fullName>
    </recommendedName>
</protein>
<dbReference type="Proteomes" id="UP000494165">
    <property type="component" value="Unassembled WGS sequence"/>
</dbReference>
<evidence type="ECO:0000259" key="4">
    <source>
        <dbReference type="Pfam" id="PF25462"/>
    </source>
</evidence>